<dbReference type="EMBL" id="KQ414668">
    <property type="protein sequence ID" value="KOC64654.1"/>
    <property type="molecule type" value="Genomic_DNA"/>
</dbReference>
<protein>
    <submittedName>
        <fullName evidence="11">TM2 domain-containing protein</fullName>
    </submittedName>
</protein>
<feature type="signal peptide" evidence="9">
    <location>
        <begin position="1"/>
        <end position="19"/>
    </location>
</feature>
<reference evidence="11 12" key="1">
    <citation type="submission" date="2015-07" db="EMBL/GenBank/DDBJ databases">
        <title>The genome of Habropoda laboriosa.</title>
        <authorList>
            <person name="Pan H."/>
            <person name="Kapheim K."/>
        </authorList>
    </citation>
    <scope>NUCLEOTIDE SEQUENCE [LARGE SCALE GENOMIC DNA]</scope>
    <source>
        <strain evidence="11">0110345459</strain>
    </source>
</reference>
<keyword evidence="7" id="KW-0325">Glycoprotein</keyword>
<gene>
    <name evidence="11" type="ORF">WH47_12118</name>
</gene>
<evidence type="ECO:0000313" key="11">
    <source>
        <dbReference type="EMBL" id="KOC64654.1"/>
    </source>
</evidence>
<keyword evidence="4 9" id="KW-0732">Signal</keyword>
<evidence type="ECO:0000256" key="1">
    <source>
        <dbReference type="ARBA" id="ARBA00004141"/>
    </source>
</evidence>
<evidence type="ECO:0000259" key="10">
    <source>
        <dbReference type="PROSITE" id="PS50940"/>
    </source>
</evidence>
<feature type="compositionally biased region" description="Polar residues" evidence="8">
    <location>
        <begin position="480"/>
        <end position="492"/>
    </location>
</feature>
<evidence type="ECO:0000256" key="2">
    <source>
        <dbReference type="ARBA" id="ARBA00008284"/>
    </source>
</evidence>
<dbReference type="PANTHER" id="PTHR21016">
    <property type="entry name" value="BETA-AMYLOID BINDING PROTEIN-RELATED"/>
    <property type="match status" value="1"/>
</dbReference>
<feature type="chain" id="PRO_5005575013" evidence="9">
    <location>
        <begin position="20"/>
        <end position="1264"/>
    </location>
</feature>
<dbReference type="GO" id="GO:0008061">
    <property type="term" value="F:chitin binding"/>
    <property type="evidence" value="ECO:0007669"/>
    <property type="project" value="InterPro"/>
</dbReference>
<dbReference type="PANTHER" id="PTHR21016:SF1">
    <property type="entry name" value="TM2 DOMAIN-CONTAINING PROTEIN 1"/>
    <property type="match status" value="1"/>
</dbReference>
<dbReference type="SUPFAM" id="SSF57625">
    <property type="entry name" value="Invertebrate chitin-binding proteins"/>
    <property type="match status" value="2"/>
</dbReference>
<sequence length="1264" mass="139043">MQFLSGLLLLLLSIPLSNGVDYTYEIDCSNLRMGQYICPHPDYDFIDPKTQQPKGCTKENKAKVLCLAADGLICTETKNNTFKKDIPCKWTNGYSFETSLLLSIFLGMFGADRFYLGYPALGFLKLSTLGFLFLGQFADVILIATQVVGPADGSHYVMPYYGAGIHIVTSNNFTYRDTGGINTNITSIGEHRHRRTLKPIPPTCSINQYFDEDEGRCLGVVGGGKVLYINNKISCGTNTLKPHCTNPRYYYICKKNKTILVQCTHGKHFENRLKKCVHVPDDIYVSVTVDPKMETVSFFQLPDCNKPGSFPVPGDCAQFYTCETNGHRMHQNFFRCPKNMAYDIDTEMCTPSNNCEGSEDLPSMCAWSTSKEKLTLEEAEKWLNIWPLNDTRLINSDVKISKNFTLNENGSVTICETIFAIEEKNATTTNIYETSATTQSTNDVVTTVVSYMKPPTSAFVEVSDHSDVATSTKRDKETSRSSNTDDSASTKAYSARTDEPTVMKDIKLPSEVGDDELSLETTTFGEPVLKEKMTELPTVEMSTNEISTDKSIKVGDDAILANQSIPSTTEKEIEAITKANINDTLPDITTLGKSILQEQYSTTEKDIESSSSEIRNIPDDPTIVAKEGMSSTTKMDAQTAETSTDWPFLETTTLGEPSLEGQYSTSGPQKSPDPSSFILADPTVSTNQEIPDTTEKEIEGITKANINDTLPDITTLAESILQEQYSTTEKDIESPSSEIRNIPDDPTIVAKEGMSSTTKRDTQTTETSTDWPFLETTTLGEPLLEGQYSTSGPQKSPDPSSFILADPTVSTNQEIPDTTEKEIEGITKANINDPLPDITTLAESILQEQYSTTEKDIESSSSKIRNIPDDPTIVAKEGMSSTTKMDVQTTETSTDWPFLETTTLGEPPLEGQYSTSAAQKSPDPSSFILADPTVSTSKEIPDTTEKEIEGITKADINDPLPDITTLAESILQEQYSSTEKDIESSSSEIRNIHDDPTIFANQSIFSSTDTNAQNTTTVSTESVSSSTDAAHYVDIMSTTSSPKNVHEFNSTSVNIGQMENLIPMLNNVPLTKAIFVVNDISSSTISPNLKTTNETVIDNAVSTLNVVSTTESTTHSTLSDSKTIKSISSESEPLPIMKPITSPGELIANCKTLYAANNSLTSIQSDARSTGKSSNSTDNETYSKSFDRQHHSHVTDKNKTKKDVAGKGTEIAPEMKYSGRTISKHIVLPIASAVLNITDKIERRWRYRIRNLLLKHTSKHLTRM</sequence>
<evidence type="ECO:0000256" key="9">
    <source>
        <dbReference type="SAM" id="SignalP"/>
    </source>
</evidence>
<feature type="domain" description="Chitin-binding type-2" evidence="10">
    <location>
        <begin position="301"/>
        <end position="357"/>
    </location>
</feature>
<evidence type="ECO:0000256" key="8">
    <source>
        <dbReference type="SAM" id="MobiDB-lite"/>
    </source>
</evidence>
<accession>A0A0L7R1D7</accession>
<comment type="subcellular location">
    <subcellularLocation>
        <location evidence="1">Membrane</location>
        <topology evidence="1">Multi-pass membrane protein</topology>
    </subcellularLocation>
</comment>
<feature type="region of interest" description="Disordered" evidence="8">
    <location>
        <begin position="724"/>
        <end position="817"/>
    </location>
</feature>
<keyword evidence="12" id="KW-1185">Reference proteome</keyword>
<feature type="compositionally biased region" description="Basic and acidic residues" evidence="8">
    <location>
        <begin position="1185"/>
        <end position="1205"/>
    </location>
</feature>
<evidence type="ECO:0000256" key="6">
    <source>
        <dbReference type="ARBA" id="ARBA00023136"/>
    </source>
</evidence>
<feature type="region of interest" description="Disordered" evidence="8">
    <location>
        <begin position="1164"/>
        <end position="1207"/>
    </location>
</feature>
<dbReference type="InterPro" id="IPR036508">
    <property type="entry name" value="Chitin-bd_dom_sf"/>
</dbReference>
<organism evidence="11 12">
    <name type="scientific">Habropoda laboriosa</name>
    <dbReference type="NCBI Taxonomy" id="597456"/>
    <lineage>
        <taxon>Eukaryota</taxon>
        <taxon>Metazoa</taxon>
        <taxon>Ecdysozoa</taxon>
        <taxon>Arthropoda</taxon>
        <taxon>Hexapoda</taxon>
        <taxon>Insecta</taxon>
        <taxon>Pterygota</taxon>
        <taxon>Neoptera</taxon>
        <taxon>Endopterygota</taxon>
        <taxon>Hymenoptera</taxon>
        <taxon>Apocrita</taxon>
        <taxon>Aculeata</taxon>
        <taxon>Apoidea</taxon>
        <taxon>Anthophila</taxon>
        <taxon>Apidae</taxon>
        <taxon>Habropoda</taxon>
    </lineage>
</organism>
<feature type="region of interest" description="Disordered" evidence="8">
    <location>
        <begin position="898"/>
        <end position="930"/>
    </location>
</feature>
<feature type="region of interest" description="Disordered" evidence="8">
    <location>
        <begin position="462"/>
        <end position="497"/>
    </location>
</feature>
<dbReference type="Pfam" id="PF01607">
    <property type="entry name" value="CBM_14"/>
    <property type="match status" value="1"/>
</dbReference>
<feature type="compositionally biased region" description="Polar residues" evidence="8">
    <location>
        <begin position="787"/>
        <end position="799"/>
    </location>
</feature>
<dbReference type="GO" id="GO:0016020">
    <property type="term" value="C:membrane"/>
    <property type="evidence" value="ECO:0007669"/>
    <property type="project" value="UniProtKB-SubCell"/>
</dbReference>
<evidence type="ECO:0000313" key="12">
    <source>
        <dbReference type="Proteomes" id="UP000053825"/>
    </source>
</evidence>
<feature type="compositionally biased region" description="Low complexity" evidence="8">
    <location>
        <begin position="774"/>
        <end position="786"/>
    </location>
</feature>
<keyword evidence="6" id="KW-0472">Membrane</keyword>
<feature type="compositionally biased region" description="Polar residues" evidence="8">
    <location>
        <begin position="1164"/>
        <end position="1184"/>
    </location>
</feature>
<dbReference type="OrthoDB" id="5804096at2759"/>
<feature type="compositionally biased region" description="Basic and acidic residues" evidence="8">
    <location>
        <begin position="462"/>
        <end position="479"/>
    </location>
</feature>
<feature type="compositionally biased region" description="Polar residues" evidence="8">
    <location>
        <begin position="656"/>
        <end position="674"/>
    </location>
</feature>
<evidence type="ECO:0000256" key="3">
    <source>
        <dbReference type="ARBA" id="ARBA00022692"/>
    </source>
</evidence>
<feature type="region of interest" description="Disordered" evidence="8">
    <location>
        <begin position="656"/>
        <end position="676"/>
    </location>
</feature>
<dbReference type="Proteomes" id="UP000053825">
    <property type="component" value="Unassembled WGS sequence"/>
</dbReference>
<proteinExistence type="inferred from homology"/>
<evidence type="ECO:0000256" key="4">
    <source>
        <dbReference type="ARBA" id="ARBA00022729"/>
    </source>
</evidence>
<evidence type="ECO:0000256" key="7">
    <source>
        <dbReference type="ARBA" id="ARBA00023180"/>
    </source>
</evidence>
<keyword evidence="3" id="KW-0812">Transmembrane</keyword>
<evidence type="ECO:0000256" key="5">
    <source>
        <dbReference type="ARBA" id="ARBA00022989"/>
    </source>
</evidence>
<dbReference type="PROSITE" id="PS50940">
    <property type="entry name" value="CHIT_BIND_II"/>
    <property type="match status" value="1"/>
</dbReference>
<feature type="compositionally biased region" description="Polar residues" evidence="8">
    <location>
        <begin position="912"/>
        <end position="924"/>
    </location>
</feature>
<comment type="similarity">
    <text evidence="2">Belongs to the TM2 family.</text>
</comment>
<keyword evidence="5" id="KW-1133">Transmembrane helix</keyword>
<dbReference type="InterPro" id="IPR050932">
    <property type="entry name" value="TM2D1-3-like"/>
</dbReference>
<dbReference type="InterPro" id="IPR002557">
    <property type="entry name" value="Chitin-bd_dom"/>
</dbReference>
<dbReference type="GO" id="GO:0005576">
    <property type="term" value="C:extracellular region"/>
    <property type="evidence" value="ECO:0007669"/>
    <property type="project" value="InterPro"/>
</dbReference>
<dbReference type="InterPro" id="IPR007829">
    <property type="entry name" value="TM2"/>
</dbReference>
<dbReference type="SMART" id="SM00494">
    <property type="entry name" value="ChtBD2"/>
    <property type="match status" value="2"/>
</dbReference>
<dbReference type="Gene3D" id="2.170.140.10">
    <property type="entry name" value="Chitin binding domain"/>
    <property type="match status" value="1"/>
</dbReference>
<dbReference type="AlphaFoldDB" id="A0A0L7R1D7"/>
<name>A0A0L7R1D7_9HYME</name>
<dbReference type="Pfam" id="PF05154">
    <property type="entry name" value="TM2"/>
    <property type="match status" value="1"/>
</dbReference>
<dbReference type="STRING" id="597456.A0A0L7R1D7"/>